<dbReference type="Pfam" id="PF08240">
    <property type="entry name" value="ADH_N"/>
    <property type="match status" value="1"/>
</dbReference>
<dbReference type="eggNOG" id="KOG1198">
    <property type="taxonomic scope" value="Eukaryota"/>
</dbReference>
<feature type="domain" description="Enoyl reductase (ER)" evidence="4">
    <location>
        <begin position="15"/>
        <end position="307"/>
    </location>
</feature>
<dbReference type="PANTHER" id="PTHR45348">
    <property type="entry name" value="HYPOTHETICAL OXIDOREDUCTASE (EUROFUNG)"/>
    <property type="match status" value="1"/>
</dbReference>
<dbReference type="Gene3D" id="3.90.180.10">
    <property type="entry name" value="Medium-chain alcohol dehydrogenases, catalytic domain"/>
    <property type="match status" value="1"/>
</dbReference>
<evidence type="ECO:0000256" key="2">
    <source>
        <dbReference type="ARBA" id="ARBA00011245"/>
    </source>
</evidence>
<dbReference type="InterPro" id="IPR047122">
    <property type="entry name" value="Trans-enoyl_RdTase-like"/>
</dbReference>
<dbReference type="EMBL" id="AHHD01000442">
    <property type="protein sequence ID" value="EKG12691.1"/>
    <property type="molecule type" value="Genomic_DNA"/>
</dbReference>
<dbReference type="CDD" id="cd08249">
    <property type="entry name" value="enoyl_reductase_like"/>
    <property type="match status" value="1"/>
</dbReference>
<evidence type="ECO:0000259" key="4">
    <source>
        <dbReference type="SMART" id="SM00829"/>
    </source>
</evidence>
<dbReference type="HOGENOM" id="CLU_026673_16_3_1"/>
<gene>
    <name evidence="5" type="ORF">MPH_10190</name>
</gene>
<evidence type="ECO:0000313" key="6">
    <source>
        <dbReference type="Proteomes" id="UP000007129"/>
    </source>
</evidence>
<dbReference type="GO" id="GO:0016651">
    <property type="term" value="F:oxidoreductase activity, acting on NAD(P)H"/>
    <property type="evidence" value="ECO:0007669"/>
    <property type="project" value="InterPro"/>
</dbReference>
<dbReference type="PANTHER" id="PTHR45348:SF7">
    <property type="entry name" value="ZINC BINDING OXIDOREDUCTASE, PUTATIVE-RELATED"/>
    <property type="match status" value="1"/>
</dbReference>
<dbReference type="InterPro" id="IPR013149">
    <property type="entry name" value="ADH-like_C"/>
</dbReference>
<dbReference type="InterPro" id="IPR011032">
    <property type="entry name" value="GroES-like_sf"/>
</dbReference>
<dbReference type="OrthoDB" id="10257049at2759"/>
<dbReference type="InterPro" id="IPR013154">
    <property type="entry name" value="ADH-like_N"/>
</dbReference>
<comment type="similarity">
    <text evidence="1">Belongs to the zinc-containing alcohol dehydrogenase family.</text>
</comment>
<evidence type="ECO:0000313" key="5">
    <source>
        <dbReference type="EMBL" id="EKG12691.1"/>
    </source>
</evidence>
<dbReference type="SUPFAM" id="SSF50129">
    <property type="entry name" value="GroES-like"/>
    <property type="match status" value="1"/>
</dbReference>
<protein>
    <submittedName>
        <fullName evidence="5">Alcohol dehydrogenase superfamily zinc-containing</fullName>
    </submittedName>
</protein>
<dbReference type="AlphaFoldDB" id="K2QS24"/>
<dbReference type="SUPFAM" id="SSF51735">
    <property type="entry name" value="NAD(P)-binding Rossmann-fold domains"/>
    <property type="match status" value="1"/>
</dbReference>
<dbReference type="VEuPathDB" id="FungiDB:MPH_10190"/>
<dbReference type="STRING" id="1126212.K2QS24"/>
<keyword evidence="3" id="KW-0560">Oxidoreductase</keyword>
<proteinExistence type="inferred from homology"/>
<comment type="caution">
    <text evidence="5">The sequence shown here is derived from an EMBL/GenBank/DDBJ whole genome shotgun (WGS) entry which is preliminary data.</text>
</comment>
<dbReference type="SMART" id="SM00829">
    <property type="entry name" value="PKS_ER"/>
    <property type="match status" value="1"/>
</dbReference>
<dbReference type="InParanoid" id="K2QS24"/>
<dbReference type="InterPro" id="IPR036291">
    <property type="entry name" value="NAD(P)-bd_dom_sf"/>
</dbReference>
<organism evidence="5 6">
    <name type="scientific">Macrophomina phaseolina (strain MS6)</name>
    <name type="common">Charcoal rot fungus</name>
    <dbReference type="NCBI Taxonomy" id="1126212"/>
    <lineage>
        <taxon>Eukaryota</taxon>
        <taxon>Fungi</taxon>
        <taxon>Dikarya</taxon>
        <taxon>Ascomycota</taxon>
        <taxon>Pezizomycotina</taxon>
        <taxon>Dothideomycetes</taxon>
        <taxon>Dothideomycetes incertae sedis</taxon>
        <taxon>Botryosphaeriales</taxon>
        <taxon>Botryosphaeriaceae</taxon>
        <taxon>Macrophomina</taxon>
    </lineage>
</organism>
<evidence type="ECO:0000256" key="1">
    <source>
        <dbReference type="ARBA" id="ARBA00008072"/>
    </source>
</evidence>
<reference evidence="5 6" key="1">
    <citation type="journal article" date="2012" name="BMC Genomics">
        <title>Tools to kill: Genome of one of the most destructive plant pathogenic fungi Macrophomina phaseolina.</title>
        <authorList>
            <person name="Islam M.S."/>
            <person name="Haque M.S."/>
            <person name="Islam M.M."/>
            <person name="Emdad E.M."/>
            <person name="Halim A."/>
            <person name="Hossen Q.M.M."/>
            <person name="Hossain M.Z."/>
            <person name="Ahmed B."/>
            <person name="Rahim S."/>
            <person name="Rahman M.S."/>
            <person name="Alam M.M."/>
            <person name="Hou S."/>
            <person name="Wan X."/>
            <person name="Saito J.A."/>
            <person name="Alam M."/>
        </authorList>
    </citation>
    <scope>NUCLEOTIDE SEQUENCE [LARGE SCALE GENOMIC DNA]</scope>
    <source>
        <strain evidence="5 6">MS6</strain>
    </source>
</reference>
<accession>K2QS24</accession>
<name>K2QS24_MACPH</name>
<dbReference type="Pfam" id="PF00107">
    <property type="entry name" value="ADH_zinc_N"/>
    <property type="match status" value="1"/>
</dbReference>
<dbReference type="Proteomes" id="UP000007129">
    <property type="component" value="Unassembled WGS sequence"/>
</dbReference>
<dbReference type="Gene3D" id="3.40.50.720">
    <property type="entry name" value="NAD(P)-binding Rossmann-like Domain"/>
    <property type="match status" value="1"/>
</dbReference>
<sequence length="356" mass="38251">MSGSTEPNEAIWVNSQAGLEVKHFSALPEPDRAQVLVQVEYSGINPADVKHGRELGIRDTVAGYDFSGTVTEVGPGSKYNVGDRIAGCTPSSIGRPAHFGTHQNFLIATDQLTFPIPENLPLDHAACLSVSVRTAADAFFNLLEYPLPDESRPGDVQPPLLIWGGASSLGFMTIQFARAIGVRHIFTTASPANHAALRELGATHTFDYRDPHVVSTIRDAAANAGISLGRIFDAVGNSQQKTADTAVQCGTESAIFISSTVHPKAKMPVATLDLPFTIQLPGTAKIITIPPLPEKAARVRKALDWVLKSYGDGFRIPNVEVVEGTIDGNLRYLEEHCAQGSSFRKVCFKHPFKAGV</sequence>
<comment type="subunit">
    <text evidence="2">Monomer.</text>
</comment>
<evidence type="ECO:0000256" key="3">
    <source>
        <dbReference type="ARBA" id="ARBA00023002"/>
    </source>
</evidence>
<dbReference type="InterPro" id="IPR020843">
    <property type="entry name" value="ER"/>
</dbReference>